<dbReference type="EMBL" id="QQXK01000014">
    <property type="protein sequence ID" value="RII42239.1"/>
    <property type="molecule type" value="Genomic_DNA"/>
</dbReference>
<evidence type="ECO:0000256" key="1">
    <source>
        <dbReference type="ARBA" id="ARBA00023125"/>
    </source>
</evidence>
<dbReference type="InterPro" id="IPR047057">
    <property type="entry name" value="MerR_fam"/>
</dbReference>
<dbReference type="GO" id="GO:0003677">
    <property type="term" value="F:DNA binding"/>
    <property type="evidence" value="ECO:0007669"/>
    <property type="project" value="UniProtKB-KW"/>
</dbReference>
<sequence length="275" mass="29299">MTTNAGLSIGEFSSLARISVRMLRHYDQHGLLAPAAVDPFTGRRSYSREQLVRAGDIRRLRDVGFGVAAIGALLAARGTEDFASAIATRRAELLRELDEAADRLALFRQLFPEEGDMPAITVSTATVPATTVVALRGTIPSYPEEGVLWGRLMPLLAAAGVVPTGPGGVIEHDGEFRESDVDESVWVPVAPGTHVPEPLEVLSLPTRETVVARVEGPYSLITEAHARIGAYALEHGLTLAAGGPDAPLPERNFNVYLSEPDAEGGPVTEVHMPLA</sequence>
<dbReference type="RefSeq" id="WP_119424690.1">
    <property type="nucleotide sequence ID" value="NZ_QQXK01000014.1"/>
</dbReference>
<dbReference type="Proteomes" id="UP000265419">
    <property type="component" value="Unassembled WGS sequence"/>
</dbReference>
<feature type="domain" description="HTH merR-type" evidence="2">
    <location>
        <begin position="6"/>
        <end position="76"/>
    </location>
</feature>
<keyword evidence="1" id="KW-0238">DNA-binding</keyword>
<reference evidence="3 4" key="1">
    <citation type="submission" date="2018-07" db="EMBL/GenBank/DDBJ databases">
        <title>Arthrobacter sp. nov., isolated from raw cow's milk with high bacterial count.</title>
        <authorList>
            <person name="Hahne J."/>
            <person name="Isele D."/>
            <person name="Lipski A."/>
        </authorList>
    </citation>
    <scope>NUCLEOTIDE SEQUENCE [LARGE SCALE GENOMIC DNA]</scope>
    <source>
        <strain evidence="3 4">JZ R-35</strain>
    </source>
</reference>
<dbReference type="GO" id="GO:0003700">
    <property type="term" value="F:DNA-binding transcription factor activity"/>
    <property type="evidence" value="ECO:0007669"/>
    <property type="project" value="InterPro"/>
</dbReference>
<dbReference type="PANTHER" id="PTHR30204:SF97">
    <property type="entry name" value="MERR FAMILY REGULATORY PROTEIN"/>
    <property type="match status" value="1"/>
</dbReference>
<dbReference type="SUPFAM" id="SSF46955">
    <property type="entry name" value="Putative DNA-binding domain"/>
    <property type="match status" value="1"/>
</dbReference>
<dbReference type="InterPro" id="IPR010499">
    <property type="entry name" value="AraC_E-bd"/>
</dbReference>
<evidence type="ECO:0000313" key="3">
    <source>
        <dbReference type="EMBL" id="RII42239.1"/>
    </source>
</evidence>
<dbReference type="InterPro" id="IPR011256">
    <property type="entry name" value="Reg_factor_effector_dom_sf"/>
</dbReference>
<dbReference type="Gene3D" id="3.20.80.10">
    <property type="entry name" value="Regulatory factor, effector binding domain"/>
    <property type="match status" value="1"/>
</dbReference>
<evidence type="ECO:0000313" key="4">
    <source>
        <dbReference type="Proteomes" id="UP000265419"/>
    </source>
</evidence>
<keyword evidence="4" id="KW-1185">Reference proteome</keyword>
<dbReference type="AlphaFoldDB" id="A0A399JDB1"/>
<gene>
    <name evidence="3" type="ORF">DWB68_08400</name>
</gene>
<dbReference type="InterPro" id="IPR009061">
    <property type="entry name" value="DNA-bd_dom_put_sf"/>
</dbReference>
<dbReference type="PROSITE" id="PS00552">
    <property type="entry name" value="HTH_MERR_1"/>
    <property type="match status" value="1"/>
</dbReference>
<dbReference type="SUPFAM" id="SSF55136">
    <property type="entry name" value="Probable bacterial effector-binding domain"/>
    <property type="match status" value="1"/>
</dbReference>
<proteinExistence type="predicted"/>
<evidence type="ECO:0000259" key="2">
    <source>
        <dbReference type="PROSITE" id="PS50937"/>
    </source>
</evidence>
<organism evidence="3 4">
    <name type="scientific">Galactobacter valiniphilus</name>
    <dbReference type="NCBI Taxonomy" id="2676122"/>
    <lineage>
        <taxon>Bacteria</taxon>
        <taxon>Bacillati</taxon>
        <taxon>Actinomycetota</taxon>
        <taxon>Actinomycetes</taxon>
        <taxon>Micrococcales</taxon>
        <taxon>Micrococcaceae</taxon>
        <taxon>Galactobacter</taxon>
    </lineage>
</organism>
<accession>A0A399JDB1</accession>
<dbReference type="PROSITE" id="PS50937">
    <property type="entry name" value="HTH_MERR_2"/>
    <property type="match status" value="1"/>
</dbReference>
<dbReference type="SMART" id="SM00422">
    <property type="entry name" value="HTH_MERR"/>
    <property type="match status" value="1"/>
</dbReference>
<dbReference type="Gene3D" id="1.10.1660.10">
    <property type="match status" value="1"/>
</dbReference>
<protein>
    <submittedName>
        <fullName evidence="3">MerR family transcriptional regulator</fullName>
    </submittedName>
</protein>
<dbReference type="CDD" id="cd01107">
    <property type="entry name" value="HTH_BmrR"/>
    <property type="match status" value="1"/>
</dbReference>
<dbReference type="Pfam" id="PF13411">
    <property type="entry name" value="MerR_1"/>
    <property type="match status" value="1"/>
</dbReference>
<name>A0A399JDB1_9MICC</name>
<dbReference type="SMART" id="SM00871">
    <property type="entry name" value="AraC_E_bind"/>
    <property type="match status" value="1"/>
</dbReference>
<dbReference type="InterPro" id="IPR000551">
    <property type="entry name" value="MerR-type_HTH_dom"/>
</dbReference>
<dbReference type="InterPro" id="IPR029442">
    <property type="entry name" value="GyrI-like"/>
</dbReference>
<dbReference type="Pfam" id="PF06445">
    <property type="entry name" value="GyrI-like"/>
    <property type="match status" value="1"/>
</dbReference>
<comment type="caution">
    <text evidence="3">The sequence shown here is derived from an EMBL/GenBank/DDBJ whole genome shotgun (WGS) entry which is preliminary data.</text>
</comment>
<dbReference type="PANTHER" id="PTHR30204">
    <property type="entry name" value="REDOX-CYCLING DRUG-SENSING TRANSCRIPTIONAL ACTIVATOR SOXR"/>
    <property type="match status" value="1"/>
</dbReference>